<gene>
    <name evidence="1" type="ORF">PSON_ATCC_30995.1.T3780001</name>
</gene>
<accession>A0A8S1RUX5</accession>
<dbReference type="EMBL" id="CAJJDN010000378">
    <property type="protein sequence ID" value="CAD8131127.1"/>
    <property type="molecule type" value="Genomic_DNA"/>
</dbReference>
<sequence>MICRQINGKILKYRELHLIDEQHMQRLTICVLILIKQQFMEDKQKLFGV</sequence>
<comment type="caution">
    <text evidence="1">The sequence shown here is derived from an EMBL/GenBank/DDBJ whole genome shotgun (WGS) entry which is preliminary data.</text>
</comment>
<name>A0A8S1RUX5_9CILI</name>
<evidence type="ECO:0000313" key="2">
    <source>
        <dbReference type="Proteomes" id="UP000692954"/>
    </source>
</evidence>
<dbReference type="AlphaFoldDB" id="A0A8S1RUX5"/>
<evidence type="ECO:0000313" key="1">
    <source>
        <dbReference type="EMBL" id="CAD8131127.1"/>
    </source>
</evidence>
<reference evidence="1" key="1">
    <citation type="submission" date="2021-01" db="EMBL/GenBank/DDBJ databases">
        <authorList>
            <consortium name="Genoscope - CEA"/>
            <person name="William W."/>
        </authorList>
    </citation>
    <scope>NUCLEOTIDE SEQUENCE</scope>
</reference>
<dbReference type="Proteomes" id="UP000692954">
    <property type="component" value="Unassembled WGS sequence"/>
</dbReference>
<keyword evidence="2" id="KW-1185">Reference proteome</keyword>
<organism evidence="1 2">
    <name type="scientific">Paramecium sonneborni</name>
    <dbReference type="NCBI Taxonomy" id="65129"/>
    <lineage>
        <taxon>Eukaryota</taxon>
        <taxon>Sar</taxon>
        <taxon>Alveolata</taxon>
        <taxon>Ciliophora</taxon>
        <taxon>Intramacronucleata</taxon>
        <taxon>Oligohymenophorea</taxon>
        <taxon>Peniculida</taxon>
        <taxon>Parameciidae</taxon>
        <taxon>Paramecium</taxon>
    </lineage>
</organism>
<protein>
    <submittedName>
        <fullName evidence="1">Uncharacterized protein</fullName>
    </submittedName>
</protein>
<proteinExistence type="predicted"/>